<dbReference type="EMBL" id="QTJX01000003">
    <property type="protein sequence ID" value="RDY58791.1"/>
    <property type="molecule type" value="Genomic_DNA"/>
</dbReference>
<dbReference type="OrthoDB" id="821805at2"/>
<evidence type="ECO:0000313" key="2">
    <source>
        <dbReference type="EMBL" id="RDY58791.1"/>
    </source>
</evidence>
<reference evidence="2 3" key="1">
    <citation type="submission" date="2018-08" db="EMBL/GenBank/DDBJ databases">
        <title>Muricauda nanhaiensis sp. nov., isolated from seawater of the South China Sea.</title>
        <authorList>
            <person name="Dang Y."/>
        </authorList>
    </citation>
    <scope>NUCLEOTIDE SEQUENCE [LARGE SCALE GENOMIC DNA]</scope>
    <source>
        <strain evidence="2 3">SM1704</strain>
    </source>
</reference>
<dbReference type="Pfam" id="PF19578">
    <property type="entry name" value="DUF6090"/>
    <property type="match status" value="1"/>
</dbReference>
<protein>
    <submittedName>
        <fullName evidence="2">Uncharacterized protein</fullName>
    </submittedName>
</protein>
<keyword evidence="1" id="KW-1133">Transmembrane helix</keyword>
<evidence type="ECO:0000313" key="3">
    <source>
        <dbReference type="Proteomes" id="UP000261828"/>
    </source>
</evidence>
<sequence>MIKFFRKIRKQLLAEGKFGNYLLYAIGEIILVVIGILIALAINNSNENRIKREKEQVYLAGLQEEFETSKIKLEELIKVNRQSYEAAKTMVSFSYNEISLSEEELSNLFIDAFAYDIFFNPNNSMLTEMINSGSLKDISNDTLRFRLTNWIATIDDIEKQEKLLSDQRNNVINMFKAESYSIRTVLDQTGMSAELGLPKEKNPMSNMDALNSKSFENSILLFIITSLATETAHYTPLMHSLDAILELLDGEIRE</sequence>
<keyword evidence="3" id="KW-1185">Reference proteome</keyword>
<dbReference type="AlphaFoldDB" id="A0A371JNH3"/>
<name>A0A371JNH3_9FLAO</name>
<keyword evidence="1" id="KW-0812">Transmembrane</keyword>
<feature type="transmembrane region" description="Helical" evidence="1">
    <location>
        <begin position="21"/>
        <end position="42"/>
    </location>
</feature>
<accession>A0A371JNH3</accession>
<evidence type="ECO:0000256" key="1">
    <source>
        <dbReference type="SAM" id="Phobius"/>
    </source>
</evidence>
<dbReference type="RefSeq" id="WP_116185112.1">
    <property type="nucleotide sequence ID" value="NZ_QTJX01000003.1"/>
</dbReference>
<proteinExistence type="predicted"/>
<comment type="caution">
    <text evidence="2">The sequence shown here is derived from an EMBL/GenBank/DDBJ whole genome shotgun (WGS) entry which is preliminary data.</text>
</comment>
<keyword evidence="1" id="KW-0472">Membrane</keyword>
<gene>
    <name evidence="2" type="ORF">DX873_14075</name>
</gene>
<organism evidence="2 3">
    <name type="scientific">Flagellimonas nanhaiensis</name>
    <dbReference type="NCBI Taxonomy" id="2292706"/>
    <lineage>
        <taxon>Bacteria</taxon>
        <taxon>Pseudomonadati</taxon>
        <taxon>Bacteroidota</taxon>
        <taxon>Flavobacteriia</taxon>
        <taxon>Flavobacteriales</taxon>
        <taxon>Flavobacteriaceae</taxon>
        <taxon>Flagellimonas</taxon>
    </lineage>
</organism>
<dbReference type="Proteomes" id="UP000261828">
    <property type="component" value="Unassembled WGS sequence"/>
</dbReference>
<dbReference type="InterPro" id="IPR045749">
    <property type="entry name" value="DUF6090"/>
</dbReference>